<dbReference type="AlphaFoldDB" id="A0A2S7KY28"/>
<proteinExistence type="predicted"/>
<name>A0A2S7KY28_9FLAO</name>
<keyword evidence="1" id="KW-0175">Coiled coil</keyword>
<reference evidence="2 3" key="1">
    <citation type="submission" date="2016-11" db="EMBL/GenBank/DDBJ databases">
        <title>Trade-off between light-utilization and light-protection in marine flavobacteria.</title>
        <authorList>
            <person name="Kumagai Y."/>
        </authorList>
    </citation>
    <scope>NUCLEOTIDE SEQUENCE [LARGE SCALE GENOMIC DNA]</scope>
    <source>
        <strain evidence="2 3">ATCC 700397</strain>
    </source>
</reference>
<feature type="coiled-coil region" evidence="1">
    <location>
        <begin position="39"/>
        <end position="66"/>
    </location>
</feature>
<comment type="caution">
    <text evidence="2">The sequence shown here is derived from an EMBL/GenBank/DDBJ whole genome shotgun (WGS) entry which is preliminary data.</text>
</comment>
<dbReference type="OrthoDB" id="1525030at2"/>
<gene>
    <name evidence="2" type="ORF">BST83_10235</name>
</gene>
<evidence type="ECO:0000313" key="2">
    <source>
        <dbReference type="EMBL" id="PQB07496.1"/>
    </source>
</evidence>
<dbReference type="Proteomes" id="UP000239522">
    <property type="component" value="Unassembled WGS sequence"/>
</dbReference>
<evidence type="ECO:0000313" key="3">
    <source>
        <dbReference type="Proteomes" id="UP000239522"/>
    </source>
</evidence>
<organism evidence="2 3">
    <name type="scientific">Polaribacter filamentus</name>
    <dbReference type="NCBI Taxonomy" id="53483"/>
    <lineage>
        <taxon>Bacteria</taxon>
        <taxon>Pseudomonadati</taxon>
        <taxon>Bacteroidota</taxon>
        <taxon>Flavobacteriia</taxon>
        <taxon>Flavobacteriales</taxon>
        <taxon>Flavobacteriaceae</taxon>
    </lineage>
</organism>
<accession>A0A2S7KY28</accession>
<evidence type="ECO:0000256" key="1">
    <source>
        <dbReference type="SAM" id="Coils"/>
    </source>
</evidence>
<dbReference type="RefSeq" id="WP_104809705.1">
    <property type="nucleotide sequence ID" value="NZ_MQUA01000013.1"/>
</dbReference>
<protein>
    <submittedName>
        <fullName evidence="2">Uncharacterized protein</fullName>
    </submittedName>
</protein>
<dbReference type="EMBL" id="MQUA01000013">
    <property type="protein sequence ID" value="PQB07496.1"/>
    <property type="molecule type" value="Genomic_DNA"/>
</dbReference>
<keyword evidence="3" id="KW-1185">Reference proteome</keyword>
<sequence>MQNYSLKESVIKFYDDRIRKIQTAFQSSENITESTHLIFANVQNSLNSLKKEREALNSKLSEAVAKNGSLRKKDYNLMMRDVLHLFNEKELDTETQFFYFIEELKEATQSLKNRLLDIKDVNYQQSSEKITIIKQQVSQITELQGSKKEKVIKSFTDFQQMHKRVVLNLEDLLKKGDDIQVKDIKFIKKKIIREIN</sequence>